<dbReference type="InterPro" id="IPR002053">
    <property type="entry name" value="Glyco_hydro_25"/>
</dbReference>
<dbReference type="PANTHER" id="PTHR23208">
    <property type="entry name" value="LYSOZYME PROTEIN"/>
    <property type="match status" value="1"/>
</dbReference>
<dbReference type="Pfam" id="PF01183">
    <property type="entry name" value="Glyco_hydro_25"/>
    <property type="match status" value="1"/>
</dbReference>
<evidence type="ECO:0000256" key="10">
    <source>
        <dbReference type="ARBA" id="ARBA00023295"/>
    </source>
</evidence>
<dbReference type="CDD" id="cd06416">
    <property type="entry name" value="GH25_Lys1-like"/>
    <property type="match status" value="1"/>
</dbReference>
<dbReference type="OrthoDB" id="2251794at2759"/>
<dbReference type="KEGG" id="dpp:DICPUDRAFT_154665"/>
<evidence type="ECO:0000256" key="4">
    <source>
        <dbReference type="ARBA" id="ARBA00012732"/>
    </source>
</evidence>
<evidence type="ECO:0000256" key="8">
    <source>
        <dbReference type="ARBA" id="ARBA00022729"/>
    </source>
</evidence>
<dbReference type="InterPro" id="IPR051595">
    <property type="entry name" value="GH25_Enzymes"/>
</dbReference>
<evidence type="ECO:0000313" key="12">
    <source>
        <dbReference type="EMBL" id="EGC33318.1"/>
    </source>
</evidence>
<dbReference type="GO" id="GO:0003796">
    <property type="term" value="F:lysozyme activity"/>
    <property type="evidence" value="ECO:0007669"/>
    <property type="project" value="UniProtKB-EC"/>
</dbReference>
<dbReference type="GO" id="GO:0016998">
    <property type="term" value="P:cell wall macromolecule catabolic process"/>
    <property type="evidence" value="ECO:0007669"/>
    <property type="project" value="InterPro"/>
</dbReference>
<evidence type="ECO:0000256" key="3">
    <source>
        <dbReference type="ARBA" id="ARBA00010646"/>
    </source>
</evidence>
<proteinExistence type="inferred from homology"/>
<dbReference type="EMBL" id="GL871148">
    <property type="protein sequence ID" value="EGC33318.1"/>
    <property type="molecule type" value="Genomic_DNA"/>
</dbReference>
<keyword evidence="10" id="KW-0326">Glycosidase</keyword>
<dbReference type="EC" id="3.2.1.17" evidence="4"/>
<feature type="chain" id="PRO_5003262707" description="lysozyme" evidence="11">
    <location>
        <begin position="19"/>
        <end position="213"/>
    </location>
</feature>
<keyword evidence="13" id="KW-1185">Reference proteome</keyword>
<dbReference type="OMA" id="QYAQVET"/>
<gene>
    <name evidence="12" type="ORF">DICPUDRAFT_154665</name>
</gene>
<comment type="subcellular location">
    <subcellularLocation>
        <location evidence="2">Secreted</location>
    </subcellularLocation>
</comment>
<dbReference type="Gene3D" id="3.20.20.80">
    <property type="entry name" value="Glycosidases"/>
    <property type="match status" value="1"/>
</dbReference>
<accession>F0ZRX8</accession>
<dbReference type="GO" id="GO:0042742">
    <property type="term" value="P:defense response to bacterium"/>
    <property type="evidence" value="ECO:0007669"/>
    <property type="project" value="UniProtKB-KW"/>
</dbReference>
<protein>
    <recommendedName>
        <fullName evidence="4">lysozyme</fullName>
        <ecNumber evidence="4">3.2.1.17</ecNumber>
    </recommendedName>
</protein>
<keyword evidence="7" id="KW-0081">Bacteriolytic enzyme</keyword>
<comment type="similarity">
    <text evidence="3">Belongs to the glycosyl hydrolase 25 family.</text>
</comment>
<dbReference type="AlphaFoldDB" id="F0ZRX8"/>
<dbReference type="SUPFAM" id="SSF51445">
    <property type="entry name" value="(Trans)glycosidases"/>
    <property type="match status" value="1"/>
</dbReference>
<evidence type="ECO:0000256" key="6">
    <source>
        <dbReference type="ARBA" id="ARBA00022529"/>
    </source>
</evidence>
<sequence>MKVILLLCILALLKAANAANGVDVSSLVSTSSFKCLNTNGYEFAVVRCFRSTGTVDPNCAASVANALGAGMSKVDVYMFPCYSCGNGGIQASKLVSYLKENSVKYGKIWIDIEGPGVYWGPSTSDNAAFFQDMANSLEKEGVDFGVFTSPSQWVPIMGSFEGGSKFPLWYAHYDGVRSFSDFSPFAGWSKPTMKQYYGEGTLCNAGVGKNWYP</sequence>
<evidence type="ECO:0000256" key="5">
    <source>
        <dbReference type="ARBA" id="ARBA00022525"/>
    </source>
</evidence>
<dbReference type="VEuPathDB" id="AmoebaDB:DICPUDRAFT_154665"/>
<evidence type="ECO:0000313" key="13">
    <source>
        <dbReference type="Proteomes" id="UP000001064"/>
    </source>
</evidence>
<evidence type="ECO:0000256" key="7">
    <source>
        <dbReference type="ARBA" id="ARBA00022638"/>
    </source>
</evidence>
<feature type="signal peptide" evidence="11">
    <location>
        <begin position="1"/>
        <end position="18"/>
    </location>
</feature>
<dbReference type="GO" id="GO:0005576">
    <property type="term" value="C:extracellular region"/>
    <property type="evidence" value="ECO:0007669"/>
    <property type="project" value="UniProtKB-SubCell"/>
</dbReference>
<dbReference type="eggNOG" id="ENOG502S1SN">
    <property type="taxonomic scope" value="Eukaryota"/>
</dbReference>
<keyword evidence="6" id="KW-0929">Antimicrobial</keyword>
<dbReference type="InterPro" id="IPR017853">
    <property type="entry name" value="GH"/>
</dbReference>
<dbReference type="STRING" id="5786.F0ZRX8"/>
<dbReference type="InParanoid" id="F0ZRX8"/>
<dbReference type="FunFam" id="3.20.20.80:FF:000101">
    <property type="entry name" value="Lysozyme, putative"/>
    <property type="match status" value="1"/>
</dbReference>
<evidence type="ECO:0000256" key="11">
    <source>
        <dbReference type="SAM" id="SignalP"/>
    </source>
</evidence>
<keyword evidence="5" id="KW-0964">Secreted</keyword>
<keyword evidence="9" id="KW-0378">Hydrolase</keyword>
<dbReference type="RefSeq" id="XP_003290174.1">
    <property type="nucleotide sequence ID" value="XM_003290126.1"/>
</dbReference>
<evidence type="ECO:0000256" key="1">
    <source>
        <dbReference type="ARBA" id="ARBA00000632"/>
    </source>
</evidence>
<dbReference type="GO" id="GO:0009253">
    <property type="term" value="P:peptidoglycan catabolic process"/>
    <property type="evidence" value="ECO:0007669"/>
    <property type="project" value="InterPro"/>
</dbReference>
<dbReference type="GeneID" id="10504520"/>
<keyword evidence="8 11" id="KW-0732">Signal</keyword>
<organism evidence="12 13">
    <name type="scientific">Dictyostelium purpureum</name>
    <name type="common">Slime mold</name>
    <dbReference type="NCBI Taxonomy" id="5786"/>
    <lineage>
        <taxon>Eukaryota</taxon>
        <taxon>Amoebozoa</taxon>
        <taxon>Evosea</taxon>
        <taxon>Eumycetozoa</taxon>
        <taxon>Dictyostelia</taxon>
        <taxon>Dictyosteliales</taxon>
        <taxon>Dictyosteliaceae</taxon>
        <taxon>Dictyostelium</taxon>
    </lineage>
</organism>
<dbReference type="Proteomes" id="UP000001064">
    <property type="component" value="Unassembled WGS sequence"/>
</dbReference>
<dbReference type="PANTHER" id="PTHR23208:SF36">
    <property type="entry name" value="LYSOZYME-RELATED"/>
    <property type="match status" value="1"/>
</dbReference>
<dbReference type="GO" id="GO:0031640">
    <property type="term" value="P:killing of cells of another organism"/>
    <property type="evidence" value="ECO:0007669"/>
    <property type="project" value="UniProtKB-KW"/>
</dbReference>
<reference evidence="13" key="1">
    <citation type="journal article" date="2011" name="Genome Biol.">
        <title>Comparative genomics of the social amoebae Dictyostelium discoideum and Dictyostelium purpureum.</title>
        <authorList>
            <consortium name="US DOE Joint Genome Institute (JGI-PGF)"/>
            <person name="Sucgang R."/>
            <person name="Kuo A."/>
            <person name="Tian X."/>
            <person name="Salerno W."/>
            <person name="Parikh A."/>
            <person name="Feasley C.L."/>
            <person name="Dalin E."/>
            <person name="Tu H."/>
            <person name="Huang E."/>
            <person name="Barry K."/>
            <person name="Lindquist E."/>
            <person name="Shapiro H."/>
            <person name="Bruce D."/>
            <person name="Schmutz J."/>
            <person name="Salamov A."/>
            <person name="Fey P."/>
            <person name="Gaudet P."/>
            <person name="Anjard C."/>
            <person name="Babu M.M."/>
            <person name="Basu S."/>
            <person name="Bushmanova Y."/>
            <person name="van der Wel H."/>
            <person name="Katoh-Kurasawa M."/>
            <person name="Dinh C."/>
            <person name="Coutinho P.M."/>
            <person name="Saito T."/>
            <person name="Elias M."/>
            <person name="Schaap P."/>
            <person name="Kay R.R."/>
            <person name="Henrissat B."/>
            <person name="Eichinger L."/>
            <person name="Rivero F."/>
            <person name="Putnam N.H."/>
            <person name="West C.M."/>
            <person name="Loomis W.F."/>
            <person name="Chisholm R.L."/>
            <person name="Shaulsky G."/>
            <person name="Strassmann J.E."/>
            <person name="Queller D.C."/>
            <person name="Kuspa A."/>
            <person name="Grigoriev I.V."/>
        </authorList>
    </citation>
    <scope>NUCLEOTIDE SEQUENCE [LARGE SCALE GENOMIC DNA]</scope>
    <source>
        <strain evidence="13">QSDP1</strain>
    </source>
</reference>
<name>F0ZRX8_DICPU</name>
<dbReference type="GO" id="GO:0007165">
    <property type="term" value="P:signal transduction"/>
    <property type="evidence" value="ECO:0000318"/>
    <property type="project" value="GO_Central"/>
</dbReference>
<dbReference type="PROSITE" id="PS51904">
    <property type="entry name" value="GLYCOSYL_HYDROL_F25_2"/>
    <property type="match status" value="1"/>
</dbReference>
<evidence type="ECO:0000256" key="2">
    <source>
        <dbReference type="ARBA" id="ARBA00004613"/>
    </source>
</evidence>
<evidence type="ECO:0000256" key="9">
    <source>
        <dbReference type="ARBA" id="ARBA00022801"/>
    </source>
</evidence>
<comment type="catalytic activity">
    <reaction evidence="1">
        <text>Hydrolysis of (1-&gt;4)-beta-linkages between N-acetylmuramic acid and N-acetyl-D-glucosamine residues in a peptidoglycan and between N-acetyl-D-glucosamine residues in chitodextrins.</text>
        <dbReference type="EC" id="3.2.1.17"/>
    </reaction>
</comment>